<keyword evidence="6" id="KW-0539">Nucleus</keyword>
<accession>A0A1I8AHT7</accession>
<reference evidence="11" key="1">
    <citation type="submission" date="2016-11" db="UniProtKB">
        <authorList>
            <consortium name="WormBaseParasite"/>
        </authorList>
    </citation>
    <scope>IDENTIFICATION</scope>
</reference>
<evidence type="ECO:0000256" key="6">
    <source>
        <dbReference type="ARBA" id="ARBA00023242"/>
    </source>
</evidence>
<dbReference type="GO" id="GO:0005634">
    <property type="term" value="C:nucleus"/>
    <property type="evidence" value="ECO:0007669"/>
    <property type="project" value="UniProtKB-SubCell"/>
</dbReference>
<keyword evidence="5" id="KW-0862">Zinc</keyword>
<dbReference type="PANTHER" id="PTHR24394">
    <property type="entry name" value="ZINC FINGER PROTEIN"/>
    <property type="match status" value="1"/>
</dbReference>
<evidence type="ECO:0000256" key="7">
    <source>
        <dbReference type="PROSITE-ProRule" id="PRU00042"/>
    </source>
</evidence>
<evidence type="ECO:0000256" key="2">
    <source>
        <dbReference type="ARBA" id="ARBA00022723"/>
    </source>
</evidence>
<evidence type="ECO:0000256" key="3">
    <source>
        <dbReference type="ARBA" id="ARBA00022737"/>
    </source>
</evidence>
<feature type="region of interest" description="Disordered" evidence="8">
    <location>
        <begin position="389"/>
        <end position="422"/>
    </location>
</feature>
<dbReference type="PROSITE" id="PS00028">
    <property type="entry name" value="ZINC_FINGER_C2H2_1"/>
    <property type="match status" value="1"/>
</dbReference>
<dbReference type="PROSITE" id="PS50157">
    <property type="entry name" value="ZINC_FINGER_C2H2_2"/>
    <property type="match status" value="1"/>
</dbReference>
<dbReference type="SMART" id="SM00355">
    <property type="entry name" value="ZnF_C2H2"/>
    <property type="match status" value="4"/>
</dbReference>
<evidence type="ECO:0000256" key="5">
    <source>
        <dbReference type="ARBA" id="ARBA00022833"/>
    </source>
</evidence>
<evidence type="ECO:0000313" key="11">
    <source>
        <dbReference type="WBParaSite" id="L893_g5895.t1"/>
    </source>
</evidence>
<dbReference type="Proteomes" id="UP000095287">
    <property type="component" value="Unplaced"/>
</dbReference>
<comment type="subcellular location">
    <subcellularLocation>
        <location evidence="1">Nucleus</location>
    </subcellularLocation>
</comment>
<dbReference type="GO" id="GO:0000981">
    <property type="term" value="F:DNA-binding transcription factor activity, RNA polymerase II-specific"/>
    <property type="evidence" value="ECO:0007669"/>
    <property type="project" value="TreeGrafter"/>
</dbReference>
<dbReference type="AlphaFoldDB" id="A0A1I8AHT7"/>
<keyword evidence="4 7" id="KW-0863">Zinc-finger</keyword>
<evidence type="ECO:0000259" key="9">
    <source>
        <dbReference type="PROSITE" id="PS50157"/>
    </source>
</evidence>
<name>A0A1I8AHT7_9BILA</name>
<protein>
    <submittedName>
        <fullName evidence="11">C2H2-type domain-containing protein</fullName>
    </submittedName>
</protein>
<evidence type="ECO:0000313" key="10">
    <source>
        <dbReference type="Proteomes" id="UP000095287"/>
    </source>
</evidence>
<feature type="domain" description="C2H2-type" evidence="9">
    <location>
        <begin position="312"/>
        <end position="340"/>
    </location>
</feature>
<dbReference type="InterPro" id="IPR013087">
    <property type="entry name" value="Znf_C2H2_type"/>
</dbReference>
<dbReference type="Gene3D" id="3.30.160.60">
    <property type="entry name" value="Classic Zinc Finger"/>
    <property type="match status" value="1"/>
</dbReference>
<evidence type="ECO:0000256" key="4">
    <source>
        <dbReference type="ARBA" id="ARBA00022771"/>
    </source>
</evidence>
<organism evidence="10 11">
    <name type="scientific">Steinernema glaseri</name>
    <dbReference type="NCBI Taxonomy" id="37863"/>
    <lineage>
        <taxon>Eukaryota</taxon>
        <taxon>Metazoa</taxon>
        <taxon>Ecdysozoa</taxon>
        <taxon>Nematoda</taxon>
        <taxon>Chromadorea</taxon>
        <taxon>Rhabditida</taxon>
        <taxon>Tylenchina</taxon>
        <taxon>Panagrolaimomorpha</taxon>
        <taxon>Strongyloidoidea</taxon>
        <taxon>Steinernematidae</taxon>
        <taxon>Steinernema</taxon>
    </lineage>
</organism>
<dbReference type="InterPro" id="IPR036236">
    <property type="entry name" value="Znf_C2H2_sf"/>
</dbReference>
<keyword evidence="2" id="KW-0479">Metal-binding</keyword>
<keyword evidence="3" id="KW-0677">Repeat</keyword>
<sequence>MLDESIFPVTDAKESGGGLPPLVPRVLLRLFAGPPEMRPSSTESNEDVVTDNLQRFTKPRLMRAAPRIISRSRKTAAKKRTAKEAGITPDIIEVKPVKTNGKSAKSNGVKRSLDPLLEDDLCKGVIVQGGLMRVANTAPESAFINVKPGTSASRDYPVVSTRYGYRSELLSQFKKCAFNTLASLGERVKLPGIADDIEAYPCFHCPDRIFLTAYGLENHTRETHPEHLEEVLEEIVKITAEWQRRDTIVRRTPMPVIPTDASLTFEACRICGRLVNVEHPTALDNHLRAHKKNDQLRDHMVSVFGEEHVLRLTCLDCHLVFPDDKKLSNHKQHMHIRKRKYICKWCGTMCVSMTDLNMHKAEHHNLPILRNSYDPLPLKLRSHFVTSALGQRANPHRKSQNNESSDSNYERVLQSSDEAPCR</sequence>
<dbReference type="WBParaSite" id="L893_g5895.t1">
    <property type="protein sequence ID" value="L893_g5895.t1"/>
    <property type="gene ID" value="L893_g5895"/>
</dbReference>
<dbReference type="PANTHER" id="PTHR24394:SF29">
    <property type="entry name" value="MYONEURIN"/>
    <property type="match status" value="1"/>
</dbReference>
<keyword evidence="10" id="KW-1185">Reference proteome</keyword>
<dbReference type="GO" id="GO:0008270">
    <property type="term" value="F:zinc ion binding"/>
    <property type="evidence" value="ECO:0007669"/>
    <property type="project" value="UniProtKB-KW"/>
</dbReference>
<dbReference type="SUPFAM" id="SSF57667">
    <property type="entry name" value="beta-beta-alpha zinc fingers"/>
    <property type="match status" value="1"/>
</dbReference>
<evidence type="ECO:0000256" key="8">
    <source>
        <dbReference type="SAM" id="MobiDB-lite"/>
    </source>
</evidence>
<feature type="compositionally biased region" description="Polar residues" evidence="8">
    <location>
        <begin position="401"/>
        <end position="422"/>
    </location>
</feature>
<proteinExistence type="predicted"/>
<evidence type="ECO:0000256" key="1">
    <source>
        <dbReference type="ARBA" id="ARBA00004123"/>
    </source>
</evidence>